<dbReference type="AlphaFoldDB" id="A0AA39DVB5"/>
<dbReference type="PANTHER" id="PTHR33592:SF3">
    <property type="entry name" value="TRANSMEMBRANE PROTEIN"/>
    <property type="match status" value="1"/>
</dbReference>
<sequence length="132" mass="14369">MGFTCRKSLFMMLFPFLVFSGWRIGEVEAVRPLHGGEQWAEGNGLLRQSLQAGLLPPSGPSPCTHIPRKRGGRCALNEMNVAGRVGLAPPAFPNFVMDMAMLGLRCLHFPKFVIDVAMASATKDGHAQDRSS</sequence>
<feature type="chain" id="PRO_5041228783" evidence="1">
    <location>
        <begin position="30"/>
        <end position="132"/>
    </location>
</feature>
<organism evidence="2 3">
    <name type="scientific">Vitis rotundifolia</name>
    <name type="common">Muscadine grape</name>
    <dbReference type="NCBI Taxonomy" id="103349"/>
    <lineage>
        <taxon>Eukaryota</taxon>
        <taxon>Viridiplantae</taxon>
        <taxon>Streptophyta</taxon>
        <taxon>Embryophyta</taxon>
        <taxon>Tracheophyta</taxon>
        <taxon>Spermatophyta</taxon>
        <taxon>Magnoliopsida</taxon>
        <taxon>eudicotyledons</taxon>
        <taxon>Gunneridae</taxon>
        <taxon>Pentapetalae</taxon>
        <taxon>rosids</taxon>
        <taxon>Vitales</taxon>
        <taxon>Vitaceae</taxon>
        <taxon>Viteae</taxon>
        <taxon>Vitis</taxon>
    </lineage>
</organism>
<protein>
    <submittedName>
        <fullName evidence="2">Uncharacterized protein</fullName>
    </submittedName>
</protein>
<dbReference type="PANTHER" id="PTHR33592">
    <property type="entry name" value="TRANSMEMBRANE PROTEIN"/>
    <property type="match status" value="1"/>
</dbReference>
<accession>A0AA39DVB5</accession>
<reference evidence="2 3" key="1">
    <citation type="journal article" date="2023" name="BMC Biotechnol.">
        <title>Vitis rotundifolia cv Carlos genome sequencing.</title>
        <authorList>
            <person name="Huff M."/>
            <person name="Hulse-Kemp A."/>
            <person name="Scheffler B."/>
            <person name="Youngblood R."/>
            <person name="Simpson S."/>
            <person name="Babiker E."/>
            <person name="Staton M."/>
        </authorList>
    </citation>
    <scope>NUCLEOTIDE SEQUENCE [LARGE SCALE GENOMIC DNA]</scope>
    <source>
        <tissue evidence="2">Leaf</tissue>
    </source>
</reference>
<name>A0AA39DVB5_VITRO</name>
<evidence type="ECO:0000256" key="1">
    <source>
        <dbReference type="SAM" id="SignalP"/>
    </source>
</evidence>
<keyword evidence="1" id="KW-0732">Signal</keyword>
<gene>
    <name evidence="2" type="ORF">PVL29_008866</name>
</gene>
<proteinExistence type="predicted"/>
<comment type="caution">
    <text evidence="2">The sequence shown here is derived from an EMBL/GenBank/DDBJ whole genome shotgun (WGS) entry which is preliminary data.</text>
</comment>
<evidence type="ECO:0000313" key="3">
    <source>
        <dbReference type="Proteomes" id="UP001168098"/>
    </source>
</evidence>
<feature type="signal peptide" evidence="1">
    <location>
        <begin position="1"/>
        <end position="29"/>
    </location>
</feature>
<dbReference type="EMBL" id="JARBHA010000007">
    <property type="protein sequence ID" value="KAJ9696865.1"/>
    <property type="molecule type" value="Genomic_DNA"/>
</dbReference>
<evidence type="ECO:0000313" key="2">
    <source>
        <dbReference type="EMBL" id="KAJ9696865.1"/>
    </source>
</evidence>
<keyword evidence="3" id="KW-1185">Reference proteome</keyword>
<dbReference type="Proteomes" id="UP001168098">
    <property type="component" value="Unassembled WGS sequence"/>
</dbReference>